<protein>
    <submittedName>
        <fullName evidence="1">Uncharacterized protein</fullName>
    </submittedName>
</protein>
<reference evidence="1 2" key="1">
    <citation type="submission" date="2014-07" db="EMBL/GenBank/DDBJ databases">
        <title>Genome of Chryseobacterium soli DSM 19298.</title>
        <authorList>
            <person name="Stropko S.J."/>
            <person name="Pipes S.E."/>
            <person name="Newman J."/>
        </authorList>
    </citation>
    <scope>NUCLEOTIDE SEQUENCE [LARGE SCALE GENOMIC DNA]</scope>
    <source>
        <strain evidence="1 2">DSM 19298</strain>
    </source>
</reference>
<dbReference type="EMBL" id="JPRH01000001">
    <property type="protein sequence ID" value="KFF13986.1"/>
    <property type="molecule type" value="Genomic_DNA"/>
</dbReference>
<accession>A0A086ABC2</accession>
<name>A0A086ABC2_9FLAO</name>
<dbReference type="STRING" id="445961.IW15_00610"/>
<evidence type="ECO:0000313" key="1">
    <source>
        <dbReference type="EMBL" id="KFF13986.1"/>
    </source>
</evidence>
<proteinExistence type="predicted"/>
<dbReference type="RefSeq" id="WP_034708425.1">
    <property type="nucleotide sequence ID" value="NZ_JPRH01000001.1"/>
</dbReference>
<gene>
    <name evidence="1" type="ORF">IW15_00610</name>
</gene>
<keyword evidence="2" id="KW-1185">Reference proteome</keyword>
<sequence length="315" mass="34881">MKQLFYFILLLAGFSSVHSCKDLLDDDGNPLVDLNNTGGLIGPRALYREITDADTIAEYQYNGLLLSKVLSSGVAAGKPKSITDIMYSGDKVSKINFNGFLDLDDNGIIDTDSVSYTQLFTYGNIGRLETISENRSIYRRPPALPGMPPNPMALLRKSKTLYSLEYNTATAKLETITMRNGPDASGIPFAYTDYSKTTYTYLGDNIARAERNYGPMTGGVFGTATERYGYDFSSYDTQISPFTLLPTAYKISRLLSTERNDVESFILSPNSPKRLSVSDLTLPIPAPVIQTTNYSYDPQTYMTKGLGVNYIYKPL</sequence>
<evidence type="ECO:0000313" key="2">
    <source>
        <dbReference type="Proteomes" id="UP000028705"/>
    </source>
</evidence>
<dbReference type="eggNOG" id="ENOG5034A6Z">
    <property type="taxonomic scope" value="Bacteria"/>
</dbReference>
<organism evidence="1 2">
    <name type="scientific">Chryseobacterium soli</name>
    <dbReference type="NCBI Taxonomy" id="445961"/>
    <lineage>
        <taxon>Bacteria</taxon>
        <taxon>Pseudomonadati</taxon>
        <taxon>Bacteroidota</taxon>
        <taxon>Flavobacteriia</taxon>
        <taxon>Flavobacteriales</taxon>
        <taxon>Weeksellaceae</taxon>
        <taxon>Chryseobacterium group</taxon>
        <taxon>Chryseobacterium</taxon>
    </lineage>
</organism>
<dbReference type="AlphaFoldDB" id="A0A086ABC2"/>
<comment type="caution">
    <text evidence="1">The sequence shown here is derived from an EMBL/GenBank/DDBJ whole genome shotgun (WGS) entry which is preliminary data.</text>
</comment>
<dbReference type="Proteomes" id="UP000028705">
    <property type="component" value="Unassembled WGS sequence"/>
</dbReference>
<dbReference type="OrthoDB" id="1232270at2"/>